<dbReference type="Proteomes" id="UP000199534">
    <property type="component" value="Unassembled WGS sequence"/>
</dbReference>
<evidence type="ECO:0000313" key="3">
    <source>
        <dbReference type="Proteomes" id="UP000199534"/>
    </source>
</evidence>
<accession>A0A1I6G017</accession>
<protein>
    <recommendedName>
        <fullName evidence="4">Bulb-type lectin domain-containing protein</fullName>
    </recommendedName>
</protein>
<organism evidence="2 3">
    <name type="scientific">Robiginitalea myxolifaciens</name>
    <dbReference type="NCBI Taxonomy" id="400055"/>
    <lineage>
        <taxon>Bacteria</taxon>
        <taxon>Pseudomonadati</taxon>
        <taxon>Bacteroidota</taxon>
        <taxon>Flavobacteriia</taxon>
        <taxon>Flavobacteriales</taxon>
        <taxon>Flavobacteriaceae</taxon>
        <taxon>Robiginitalea</taxon>
    </lineage>
</organism>
<proteinExistence type="predicted"/>
<dbReference type="PROSITE" id="PS51257">
    <property type="entry name" value="PROKAR_LIPOPROTEIN"/>
    <property type="match status" value="1"/>
</dbReference>
<dbReference type="InterPro" id="IPR015943">
    <property type="entry name" value="WD40/YVTN_repeat-like_dom_sf"/>
</dbReference>
<dbReference type="OrthoDB" id="9811934at2"/>
<dbReference type="PANTHER" id="PTHR42754:SF1">
    <property type="entry name" value="LIPOPROTEIN"/>
    <property type="match status" value="1"/>
</dbReference>
<dbReference type="InterPro" id="IPR011047">
    <property type="entry name" value="Quinoprotein_ADH-like_sf"/>
</dbReference>
<dbReference type="STRING" id="400055.SAMN04490243_1001"/>
<dbReference type="EMBL" id="FOYQ01000001">
    <property type="protein sequence ID" value="SFR35506.1"/>
    <property type="molecule type" value="Genomic_DNA"/>
</dbReference>
<name>A0A1I6G017_9FLAO</name>
<keyword evidence="3" id="KW-1185">Reference proteome</keyword>
<dbReference type="SUPFAM" id="SSF50998">
    <property type="entry name" value="Quinoprotein alcohol dehydrogenase-like"/>
    <property type="match status" value="1"/>
</dbReference>
<dbReference type="AlphaFoldDB" id="A0A1I6G017"/>
<gene>
    <name evidence="2" type="ORF">SAMN04490243_1001</name>
</gene>
<sequence length="457" mass="48544">MKIFKKLSRASLIPFVLVLLLVSCSDDQDDLPQNPDPVAASGTIEWTRSFGGSGAESPRSIIATMDGGVAILGFTESTDGDLAGKTTAVNDYWLLKLDAEGQMQWQRTLGGSKDDRGQAVIQTRDGGYAVSGYAMSDDGDGSANNGFHDNWVVRLDGGGNILWERSFGFSGHDHSYDLLQTEDDGFLFAGFMDLSAARVDGFEGLSAKGNASSQHGVGEFWCTKLFADGSLDWQFYFGGSNNDRAHALAPARDGGFVLAGFSESDDFDISAARGSYDFWVIRLAEDGAMVWERSLGGSGIDIASDITPTADGGFLVVGNSFSPDGDRTEALGESDIWLVKLSAQGQLEWERSYGGEVFDTAEGIAPLSDGGYLISGNSRSTTGGFSNSGENDMLFIKIDAQGDVLWERSFGSTGIDQAFDAVEGADGSVYIVGELAAPGTPELPSRGATDLILLKVR</sequence>
<feature type="signal peptide" evidence="1">
    <location>
        <begin position="1"/>
        <end position="25"/>
    </location>
</feature>
<dbReference type="PANTHER" id="PTHR42754">
    <property type="entry name" value="ENDOGLUCANASE"/>
    <property type="match status" value="1"/>
</dbReference>
<evidence type="ECO:0008006" key="4">
    <source>
        <dbReference type="Google" id="ProtNLM"/>
    </source>
</evidence>
<evidence type="ECO:0000256" key="1">
    <source>
        <dbReference type="SAM" id="SignalP"/>
    </source>
</evidence>
<keyword evidence="1" id="KW-0732">Signal</keyword>
<reference evidence="2 3" key="1">
    <citation type="submission" date="2016-10" db="EMBL/GenBank/DDBJ databases">
        <authorList>
            <person name="de Groot N.N."/>
        </authorList>
    </citation>
    <scope>NUCLEOTIDE SEQUENCE [LARGE SCALE GENOMIC DNA]</scope>
    <source>
        <strain evidence="2 3">DSM 21019</strain>
    </source>
</reference>
<feature type="chain" id="PRO_5011567499" description="Bulb-type lectin domain-containing protein" evidence="1">
    <location>
        <begin position="26"/>
        <end position="457"/>
    </location>
</feature>
<evidence type="ECO:0000313" key="2">
    <source>
        <dbReference type="EMBL" id="SFR35506.1"/>
    </source>
</evidence>
<dbReference type="Gene3D" id="2.130.10.10">
    <property type="entry name" value="YVTN repeat-like/Quinoprotein amine dehydrogenase"/>
    <property type="match status" value="1"/>
</dbReference>
<dbReference type="RefSeq" id="WP_092981134.1">
    <property type="nucleotide sequence ID" value="NZ_FOYQ01000001.1"/>
</dbReference>